<comment type="subcellular location">
    <subcellularLocation>
        <location evidence="1">Secreted</location>
    </subcellularLocation>
</comment>
<accession>A0A8B6G6W1</accession>
<comment type="caution">
    <text evidence="4">The sequence shown here is derived from an EMBL/GenBank/DDBJ whole genome shotgun (WGS) entry which is preliminary data.</text>
</comment>
<dbReference type="PRINTS" id="PR00007">
    <property type="entry name" value="COMPLEMNTC1Q"/>
</dbReference>
<dbReference type="OrthoDB" id="6052633at2759"/>
<dbReference type="SUPFAM" id="SSF49842">
    <property type="entry name" value="TNF-like"/>
    <property type="match status" value="1"/>
</dbReference>
<dbReference type="InterPro" id="IPR050392">
    <property type="entry name" value="Collagen/C1q_domain"/>
</dbReference>
<dbReference type="PANTHER" id="PTHR15427">
    <property type="entry name" value="EMILIN ELASTIN MICROFIBRIL INTERFACE-LOCATED PROTEIN ELASTIN MICROFIBRIL INTERFACER"/>
    <property type="match status" value="1"/>
</dbReference>
<evidence type="ECO:0000259" key="3">
    <source>
        <dbReference type="PROSITE" id="PS50871"/>
    </source>
</evidence>
<reference evidence="4" key="1">
    <citation type="submission" date="2018-11" db="EMBL/GenBank/DDBJ databases">
        <authorList>
            <person name="Alioto T."/>
            <person name="Alioto T."/>
        </authorList>
    </citation>
    <scope>NUCLEOTIDE SEQUENCE</scope>
</reference>
<evidence type="ECO:0000256" key="1">
    <source>
        <dbReference type="ARBA" id="ARBA00004613"/>
    </source>
</evidence>
<dbReference type="Proteomes" id="UP000596742">
    <property type="component" value="Unassembled WGS sequence"/>
</dbReference>
<dbReference type="InterPro" id="IPR001073">
    <property type="entry name" value="C1q_dom"/>
</dbReference>
<evidence type="ECO:0000256" key="2">
    <source>
        <dbReference type="ARBA" id="ARBA00022525"/>
    </source>
</evidence>
<dbReference type="Gene3D" id="2.60.120.40">
    <property type="match status" value="1"/>
</dbReference>
<dbReference type="GO" id="GO:0005581">
    <property type="term" value="C:collagen trimer"/>
    <property type="evidence" value="ECO:0007669"/>
    <property type="project" value="UniProtKB-KW"/>
</dbReference>
<keyword evidence="2" id="KW-0964">Secreted</keyword>
<dbReference type="EMBL" id="UYJE01007959">
    <property type="protein sequence ID" value="VDI59626.1"/>
    <property type="molecule type" value="Genomic_DNA"/>
</dbReference>
<dbReference type="SMART" id="SM00110">
    <property type="entry name" value="C1Q"/>
    <property type="match status" value="1"/>
</dbReference>
<gene>
    <name evidence="4" type="ORF">MGAL_10B019472</name>
</gene>
<feature type="domain" description="C1q" evidence="3">
    <location>
        <begin position="12"/>
        <end position="139"/>
    </location>
</feature>
<dbReference type="PANTHER" id="PTHR15427:SF33">
    <property type="entry name" value="COLLAGEN IV NC1 DOMAIN-CONTAINING PROTEIN"/>
    <property type="match status" value="1"/>
</dbReference>
<keyword evidence="5" id="KW-1185">Reference proteome</keyword>
<name>A0A8B6G6W1_MYTGA</name>
<proteinExistence type="predicted"/>
<organism evidence="4 5">
    <name type="scientific">Mytilus galloprovincialis</name>
    <name type="common">Mediterranean mussel</name>
    <dbReference type="NCBI Taxonomy" id="29158"/>
    <lineage>
        <taxon>Eukaryota</taxon>
        <taxon>Metazoa</taxon>
        <taxon>Spiralia</taxon>
        <taxon>Lophotrochozoa</taxon>
        <taxon>Mollusca</taxon>
        <taxon>Bivalvia</taxon>
        <taxon>Autobranchia</taxon>
        <taxon>Pteriomorphia</taxon>
        <taxon>Mytilida</taxon>
        <taxon>Mytiloidea</taxon>
        <taxon>Mytilidae</taxon>
        <taxon>Mytilinae</taxon>
        <taxon>Mytilus</taxon>
    </lineage>
</organism>
<evidence type="ECO:0000313" key="5">
    <source>
        <dbReference type="Proteomes" id="UP000596742"/>
    </source>
</evidence>
<dbReference type="AlphaFoldDB" id="A0A8B6G6W1"/>
<dbReference type="PROSITE" id="PS50871">
    <property type="entry name" value="C1Q"/>
    <property type="match status" value="1"/>
</dbReference>
<protein>
    <recommendedName>
        <fullName evidence="3">C1q domain-containing protein</fullName>
    </recommendedName>
</protein>
<dbReference type="Pfam" id="PF00386">
    <property type="entry name" value="C1q"/>
    <property type="match status" value="1"/>
</dbReference>
<sequence>MQIFFLVVTSQPAVSGVAFFATMNAHPEHLGIHQIVEFPKTITNEGNAWDSQTSTFKAPRAGLYYFSASIMSHPGGDIETELVRNGVGLIYSYDGDKGTLGVGSLSGVLKLEIGDGVWIRIFNNPYVNDGNVRVHGYGW</sequence>
<dbReference type="InterPro" id="IPR008983">
    <property type="entry name" value="Tumour_necrosis_fac-like_dom"/>
</dbReference>
<evidence type="ECO:0000313" key="4">
    <source>
        <dbReference type="EMBL" id="VDI59626.1"/>
    </source>
</evidence>